<dbReference type="GO" id="GO:0010737">
    <property type="term" value="P:protein kinase A signaling"/>
    <property type="evidence" value="ECO:0007669"/>
    <property type="project" value="TreeGrafter"/>
</dbReference>
<feature type="region of interest" description="Disordered" evidence="2">
    <location>
        <begin position="1088"/>
        <end position="1136"/>
    </location>
</feature>
<feature type="compositionally biased region" description="Polar residues" evidence="2">
    <location>
        <begin position="114"/>
        <end position="140"/>
    </location>
</feature>
<dbReference type="PANTHER" id="PTHR12832:SF11">
    <property type="entry name" value="LD23868P"/>
    <property type="match status" value="1"/>
</dbReference>
<dbReference type="PANTHER" id="PTHR12832">
    <property type="entry name" value="TESTIS-SPECIFIC PROTEIN PBS13 T-COMPLEX 11"/>
    <property type="match status" value="1"/>
</dbReference>
<organism evidence="3 4">
    <name type="scientific">Lunasporangiospora selenospora</name>
    <dbReference type="NCBI Taxonomy" id="979761"/>
    <lineage>
        <taxon>Eukaryota</taxon>
        <taxon>Fungi</taxon>
        <taxon>Fungi incertae sedis</taxon>
        <taxon>Mucoromycota</taxon>
        <taxon>Mortierellomycotina</taxon>
        <taxon>Mortierellomycetes</taxon>
        <taxon>Mortierellales</taxon>
        <taxon>Mortierellaceae</taxon>
        <taxon>Lunasporangiospora</taxon>
    </lineage>
</organism>
<feature type="region of interest" description="Disordered" evidence="2">
    <location>
        <begin position="172"/>
        <end position="226"/>
    </location>
</feature>
<feature type="compositionally biased region" description="Basic and acidic residues" evidence="2">
    <location>
        <begin position="401"/>
        <end position="410"/>
    </location>
</feature>
<comment type="caution">
    <text evidence="3">The sequence shown here is derived from an EMBL/GenBank/DDBJ whole genome shotgun (WGS) entry which is preliminary data.</text>
</comment>
<feature type="region of interest" description="Disordered" evidence="2">
    <location>
        <begin position="779"/>
        <end position="800"/>
    </location>
</feature>
<feature type="compositionally biased region" description="Low complexity" evidence="2">
    <location>
        <begin position="1109"/>
        <end position="1119"/>
    </location>
</feature>
<proteinExistence type="inferred from homology"/>
<dbReference type="AlphaFoldDB" id="A0A9P6KBQ6"/>
<feature type="compositionally biased region" description="Gly residues" evidence="2">
    <location>
        <begin position="1120"/>
        <end position="1130"/>
    </location>
</feature>
<feature type="compositionally biased region" description="Low complexity" evidence="2">
    <location>
        <begin position="1162"/>
        <end position="1195"/>
    </location>
</feature>
<comment type="similarity">
    <text evidence="1">Belongs to the TCP11 family.</text>
</comment>
<feature type="compositionally biased region" description="Low complexity" evidence="2">
    <location>
        <begin position="299"/>
        <end position="311"/>
    </location>
</feature>
<feature type="compositionally biased region" description="Low complexity" evidence="2">
    <location>
        <begin position="273"/>
        <end position="290"/>
    </location>
</feature>
<feature type="region of interest" description="Disordered" evidence="2">
    <location>
        <begin position="246"/>
        <end position="582"/>
    </location>
</feature>
<reference evidence="3" key="1">
    <citation type="journal article" date="2020" name="Fungal Divers.">
        <title>Resolving the Mortierellaceae phylogeny through synthesis of multi-gene phylogenetics and phylogenomics.</title>
        <authorList>
            <person name="Vandepol N."/>
            <person name="Liber J."/>
            <person name="Desiro A."/>
            <person name="Na H."/>
            <person name="Kennedy M."/>
            <person name="Barry K."/>
            <person name="Grigoriev I.V."/>
            <person name="Miller A.N."/>
            <person name="O'Donnell K."/>
            <person name="Stajich J.E."/>
            <person name="Bonito G."/>
        </authorList>
    </citation>
    <scope>NUCLEOTIDE SEQUENCE</scope>
    <source>
        <strain evidence="3">KOD1015</strain>
    </source>
</reference>
<feature type="compositionally biased region" description="Polar residues" evidence="2">
    <location>
        <begin position="375"/>
        <end position="393"/>
    </location>
</feature>
<feature type="compositionally biased region" description="Basic residues" evidence="2">
    <location>
        <begin position="209"/>
        <end position="218"/>
    </location>
</feature>
<evidence type="ECO:0000256" key="2">
    <source>
        <dbReference type="SAM" id="MobiDB-lite"/>
    </source>
</evidence>
<evidence type="ECO:0000313" key="4">
    <source>
        <dbReference type="Proteomes" id="UP000780801"/>
    </source>
</evidence>
<feature type="region of interest" description="Disordered" evidence="2">
    <location>
        <begin position="1"/>
        <end position="147"/>
    </location>
</feature>
<dbReference type="OrthoDB" id="276323at2759"/>
<sequence length="1195" mass="129101">MSPSNLGSLPKSPTSIASAESPSSSPSTSTTVSSTSPTTPSSTSFSPPLHPAAFSADSTLDPIISSPLSLETSSSSSSSSHRPIDQDSSKAASSGRSPIYLPHFFTGVRPLNIVQGSPPSGRRSSLDSGEPSSGESNTEAIHQATPPRLHIVVTDVKSINFRDISTVPTLTTFGSKRSKRKSSNRSNSSSHSSTALDPSSAQSTSSHSSPHRRKKAKRSASSGSKNPWNLCTSSCGCSESLNHPTDGLVPGRTAGDTHPSPMEPTGRLRTISESDVPVSDHSSPSSSTSSAHRFIHPLSTESNSSEGSTGTKPYSRHHHHHHHHHRHHRHSHHHHHHSSGVESSQVDGLNPSVGTLERQSIQPEHSPPSYRRSQEVSSLTLQDTQHGLESQAQKGLAPSIESEHRADRHRESSRRRRSHSRHKRHRSPHSQDMASAPSSNPHSGNHSSKRARNLSGVHTNGVSSEESRTVLHQEVSTWKSDSPSSRDSPSHGLASMPVDRVHRPDHPLSPPGSQLHSSNSNTPLTHEKANGLVQRPEPSIHPLDVAQAKDTRVQKVGRRGSLKSSSEISGESMHSSRHKHEPNHVGAIDRKAHSANQGASGVKTSVNPFSETLHDHSKSSKSTLVASGASTKHPNLTVVVPSPATSILPISRETLRELDLSEIFKNPQLRHDIVFDPHLQFRPNYDGERGLIKRWEADRFWREVEIELNTRKTAITTRREEASMMLSLAGLPMSHHASRLVQQQQQQKCPMPKAVLLPRLISELREILLSLLPDLSQAAPPASQDGAKAGQRPPPPANPERTLLCSTLDPELILQELDHGVLDVHGLFRFLGDSLKGHCAPMRDALVESMVNIVVDQDEIVRGIRMCFEILEWMKLDVANHHLRMLRPLLLDNSIEFEQKYFTEHLALGGSLVRTTEWFKTSWRQWGHVKESVLGKSKTPASLGRRSSLAPSATAMAAAATAGSLSTDSENDRASLQTLGVSSFNAKRRSSIVGVDIGENILDGVVNEGLLEMILKPHSSVGTMPETLELDHYRLLSFHNDLQDLTILCILLILFRQLAQNCWTQQDLVDLKKVVWLLLTDETTNFGANTNTGKKATTDGSIHTVKGVGSNSSANEKSGGSSGSSGGLSGGNITLSNGGSSGMKDIVIQIEFAARKARERASSGSATSTTAGAIGNLSQSRGASVSSEVSSPSPT</sequence>
<dbReference type="Proteomes" id="UP000780801">
    <property type="component" value="Unassembled WGS sequence"/>
</dbReference>
<dbReference type="Pfam" id="PF05794">
    <property type="entry name" value="Tcp11"/>
    <property type="match status" value="1"/>
</dbReference>
<dbReference type="EMBL" id="JAABOA010003236">
    <property type="protein sequence ID" value="KAF9578877.1"/>
    <property type="molecule type" value="Genomic_DNA"/>
</dbReference>
<keyword evidence="4" id="KW-1185">Reference proteome</keyword>
<feature type="compositionally biased region" description="Basic residues" evidence="2">
    <location>
        <begin position="314"/>
        <end position="338"/>
    </location>
</feature>
<feature type="compositionally biased region" description="Low complexity" evidence="2">
    <location>
        <begin position="12"/>
        <end position="47"/>
    </location>
</feature>
<feature type="compositionally biased region" description="Low complexity" evidence="2">
    <location>
        <begin position="562"/>
        <end position="573"/>
    </location>
</feature>
<protein>
    <submittedName>
        <fullName evidence="3">Uncharacterized protein</fullName>
    </submittedName>
</protein>
<feature type="compositionally biased region" description="Polar residues" evidence="2">
    <location>
        <begin position="1088"/>
        <end position="1101"/>
    </location>
</feature>
<feature type="compositionally biased region" description="Low complexity" evidence="2">
    <location>
        <begin position="434"/>
        <end position="446"/>
    </location>
</feature>
<gene>
    <name evidence="3" type="ORF">BGW38_005112</name>
</gene>
<name>A0A9P6KBQ6_9FUNG</name>
<feature type="compositionally biased region" description="Low complexity" evidence="2">
    <location>
        <begin position="65"/>
        <end position="80"/>
    </location>
</feature>
<accession>A0A9P6KBQ6</accession>
<evidence type="ECO:0000256" key="1">
    <source>
        <dbReference type="ARBA" id="ARBA00010954"/>
    </source>
</evidence>
<feature type="compositionally biased region" description="Low complexity" evidence="2">
    <location>
        <begin position="184"/>
        <end position="208"/>
    </location>
</feature>
<evidence type="ECO:0000313" key="3">
    <source>
        <dbReference type="EMBL" id="KAF9578877.1"/>
    </source>
</evidence>
<dbReference type="InterPro" id="IPR008862">
    <property type="entry name" value="Tcp11"/>
</dbReference>
<feature type="non-terminal residue" evidence="3">
    <location>
        <position position="1195"/>
    </location>
</feature>
<feature type="compositionally biased region" description="Polar residues" evidence="2">
    <location>
        <begin position="511"/>
        <end position="524"/>
    </location>
</feature>
<feature type="compositionally biased region" description="Basic residues" evidence="2">
    <location>
        <begin position="411"/>
        <end position="428"/>
    </location>
</feature>
<feature type="region of interest" description="Disordered" evidence="2">
    <location>
        <begin position="1158"/>
        <end position="1195"/>
    </location>
</feature>